<dbReference type="RefSeq" id="WP_053997920.1">
    <property type="nucleotide sequence ID" value="NZ_JXMU01000003.1"/>
</dbReference>
<feature type="binding site" evidence="7">
    <location>
        <position position="241"/>
    </location>
    <ligand>
        <name>Zn(2+)</name>
        <dbReference type="ChEBI" id="CHEBI:29105"/>
    </ligand>
</feature>
<dbReference type="UniPathway" id="UPA00545">
    <property type="reaction ID" value="UER00826"/>
</dbReference>
<comment type="function">
    <text evidence="7">Catalyzes the isomerization of 5-dehydro-4-deoxy-D-glucuronate to 3-deoxy-D-glycero-2,5-hexodiulosonate.</text>
</comment>
<dbReference type="NCBIfam" id="NF002091">
    <property type="entry name" value="PRK00924.1"/>
    <property type="match status" value="1"/>
</dbReference>
<dbReference type="Gene3D" id="2.60.120.520">
    <property type="entry name" value="pectin degrading enzyme 5-keto 4- deoxyuronate isomerase, domain 1"/>
    <property type="match status" value="1"/>
</dbReference>
<dbReference type="EMBL" id="JXMU01000003">
    <property type="protein sequence ID" value="KPB02309.1"/>
    <property type="molecule type" value="Genomic_DNA"/>
</dbReference>
<dbReference type="PATRIC" id="fig|1514904.3.peg.2374"/>
<dbReference type="GO" id="GO:0019698">
    <property type="term" value="P:D-galacturonate catabolic process"/>
    <property type="evidence" value="ECO:0007669"/>
    <property type="project" value="TreeGrafter"/>
</dbReference>
<dbReference type="SUPFAM" id="SSF51182">
    <property type="entry name" value="RmlC-like cupins"/>
    <property type="match status" value="1"/>
</dbReference>
<evidence type="ECO:0000313" key="9">
    <source>
        <dbReference type="Proteomes" id="UP000038011"/>
    </source>
</evidence>
<comment type="similarity">
    <text evidence="3 7">Belongs to the KduI family.</text>
</comment>
<dbReference type="CDD" id="cd20491">
    <property type="entry name" value="cupin_KduI_C"/>
    <property type="match status" value="1"/>
</dbReference>
<dbReference type="AlphaFoldDB" id="A0A0M9GPF7"/>
<dbReference type="GO" id="GO:0008697">
    <property type="term" value="F:4-deoxy-L-threo-5-hexosulose-uronate ketol-isomerase activity"/>
    <property type="evidence" value="ECO:0007669"/>
    <property type="project" value="UniProtKB-UniRule"/>
</dbReference>
<comment type="caution">
    <text evidence="8">The sequence shown here is derived from an EMBL/GenBank/DDBJ whole genome shotgun (WGS) entry which is preliminary data.</text>
</comment>
<dbReference type="Gene3D" id="2.60.120.10">
    <property type="entry name" value="Jelly Rolls"/>
    <property type="match status" value="1"/>
</dbReference>
<evidence type="ECO:0000256" key="5">
    <source>
        <dbReference type="ARBA" id="ARBA00022833"/>
    </source>
</evidence>
<feature type="binding site" evidence="7">
    <location>
        <position position="192"/>
    </location>
    <ligand>
        <name>Zn(2+)</name>
        <dbReference type="ChEBI" id="CHEBI:29105"/>
    </ligand>
</feature>
<dbReference type="Pfam" id="PF04962">
    <property type="entry name" value="KduI"/>
    <property type="match status" value="1"/>
</dbReference>
<dbReference type="STRING" id="1514904.SU32_03335"/>
<comment type="cofactor">
    <cofactor evidence="7">
        <name>Zn(2+)</name>
        <dbReference type="ChEBI" id="CHEBI:29105"/>
    </cofactor>
    <text evidence="7">Binds 1 zinc ion per subunit.</text>
</comment>
<dbReference type="Proteomes" id="UP000038011">
    <property type="component" value="Unassembled WGS sequence"/>
</dbReference>
<gene>
    <name evidence="7" type="primary">kduI</name>
    <name evidence="8" type="ORF">SU32_03335</name>
</gene>
<accession>A0A0M9GPF7</accession>
<dbReference type="PIRSF" id="PIRSF006625">
    <property type="entry name" value="KduI"/>
    <property type="match status" value="1"/>
</dbReference>
<organism evidence="8 9">
    <name type="scientific">Ahrensia marina</name>
    <dbReference type="NCBI Taxonomy" id="1514904"/>
    <lineage>
        <taxon>Bacteria</taxon>
        <taxon>Pseudomonadati</taxon>
        <taxon>Pseudomonadota</taxon>
        <taxon>Alphaproteobacteria</taxon>
        <taxon>Hyphomicrobiales</taxon>
        <taxon>Ahrensiaceae</taxon>
        <taxon>Ahrensia</taxon>
    </lineage>
</organism>
<feature type="binding site" evidence="7">
    <location>
        <position position="199"/>
    </location>
    <ligand>
        <name>Zn(2+)</name>
        <dbReference type="ChEBI" id="CHEBI:29105"/>
    </ligand>
</feature>
<evidence type="ECO:0000256" key="6">
    <source>
        <dbReference type="ARBA" id="ARBA00023235"/>
    </source>
</evidence>
<comment type="pathway">
    <text evidence="2 7">Glycan metabolism; pectin degradation; 2-dehydro-3-deoxy-D-gluconate from pectin: step 4/5.</text>
</comment>
<dbReference type="EC" id="5.3.1.17" evidence="7"/>
<evidence type="ECO:0000256" key="7">
    <source>
        <dbReference type="HAMAP-Rule" id="MF_00687"/>
    </source>
</evidence>
<sequence>MQQSETRYAIDPTTAKGLDTGGLRNHFHIEGLFAPGEIKLVYSHYDRMIIGSAVPDGKTLTLDHDDATGTDGFLDRRELGILNIGKDADVTVQGETYRIGNGEVLYVGKGAGPVEMSGEGRFYLLSSPAHQQFPTKLITLKDARRVELGSRENANERVIIQFLHPEVYETCQLLMGYTQFSPGSMWNTMPAHVHDRRMEAYLYFDLDADQRVFHFMGEPDETRHIVIANEEAVISPPWSIHSGAGTGSYSFCWAMAGDNVDFTDMDMVAMEALR</sequence>
<dbReference type="InterPro" id="IPR021120">
    <property type="entry name" value="KduI/IolB_isomerase"/>
</dbReference>
<dbReference type="OrthoDB" id="9770644at2"/>
<keyword evidence="6 7" id="KW-0413">Isomerase</keyword>
<evidence type="ECO:0000256" key="4">
    <source>
        <dbReference type="ARBA" id="ARBA00022723"/>
    </source>
</evidence>
<keyword evidence="5 7" id="KW-0862">Zinc</keyword>
<protein>
    <recommendedName>
        <fullName evidence="7">4-deoxy-L-threo-5-hexosulose-uronate ketol-isomerase</fullName>
        <ecNumber evidence="7">5.3.1.17</ecNumber>
    </recommendedName>
    <alternativeName>
        <fullName evidence="7">5-keto-4-deoxyuronate isomerase</fullName>
    </alternativeName>
    <alternativeName>
        <fullName evidence="7">DKI isomerase</fullName>
    </alternativeName>
</protein>
<dbReference type="PANTHER" id="PTHR38461">
    <property type="entry name" value="4-DEOXY-L-THREO-5-HEXOSULOSE-URONATE KETOL-ISOMERASE"/>
    <property type="match status" value="1"/>
</dbReference>
<evidence type="ECO:0000256" key="2">
    <source>
        <dbReference type="ARBA" id="ARBA00005148"/>
    </source>
</evidence>
<reference evidence="8 9" key="1">
    <citation type="submission" date="2015-01" db="EMBL/GenBank/DDBJ databases">
        <title>Ahrensia donghaiensis sp. nov., a novel dimethylsulphoniopropionate-cleavage bacterium isolated from seawater and emended descriptions of the genus Ahrensia and Ahrensia kielensis.</title>
        <authorList>
            <person name="Liu J."/>
        </authorList>
    </citation>
    <scope>NUCLEOTIDE SEQUENCE [LARGE SCALE GENOMIC DNA]</scope>
    <source>
        <strain evidence="8 9">LZD062</strain>
    </source>
</reference>
<proteinExistence type="inferred from homology"/>
<feature type="binding site" evidence="7">
    <location>
        <position position="194"/>
    </location>
    <ligand>
        <name>Zn(2+)</name>
        <dbReference type="ChEBI" id="CHEBI:29105"/>
    </ligand>
</feature>
<dbReference type="GO" id="GO:0045490">
    <property type="term" value="P:pectin catabolic process"/>
    <property type="evidence" value="ECO:0007669"/>
    <property type="project" value="UniProtKB-UniRule"/>
</dbReference>
<evidence type="ECO:0000313" key="8">
    <source>
        <dbReference type="EMBL" id="KPB02309.1"/>
    </source>
</evidence>
<dbReference type="InterPro" id="IPR014710">
    <property type="entry name" value="RmlC-like_jellyroll"/>
</dbReference>
<evidence type="ECO:0000256" key="1">
    <source>
        <dbReference type="ARBA" id="ARBA00000552"/>
    </source>
</evidence>
<dbReference type="InterPro" id="IPR007045">
    <property type="entry name" value="KduI"/>
</dbReference>
<dbReference type="InterPro" id="IPR027449">
    <property type="entry name" value="KduI_N"/>
</dbReference>
<comment type="catalytic activity">
    <reaction evidence="1 7">
        <text>5-dehydro-4-deoxy-D-glucuronate = 3-deoxy-D-glycero-2,5-hexodiulosonate</text>
        <dbReference type="Rhea" id="RHEA:23896"/>
        <dbReference type="ChEBI" id="CHEBI:17117"/>
        <dbReference type="ChEBI" id="CHEBI:29071"/>
        <dbReference type="EC" id="5.3.1.17"/>
    </reaction>
</comment>
<keyword evidence="4 7" id="KW-0479">Metal-binding</keyword>
<dbReference type="PANTHER" id="PTHR38461:SF1">
    <property type="entry name" value="4-DEOXY-L-THREO-5-HEXOSULOSE-URONATE KETOL-ISOMERASE"/>
    <property type="match status" value="1"/>
</dbReference>
<dbReference type="CDD" id="cd20294">
    <property type="entry name" value="cupin_KduI_N"/>
    <property type="match status" value="1"/>
</dbReference>
<dbReference type="GO" id="GO:0042840">
    <property type="term" value="P:D-glucuronate catabolic process"/>
    <property type="evidence" value="ECO:0007669"/>
    <property type="project" value="TreeGrafter"/>
</dbReference>
<dbReference type="HAMAP" id="MF_00687">
    <property type="entry name" value="KduI"/>
    <property type="match status" value="1"/>
</dbReference>
<evidence type="ECO:0000256" key="3">
    <source>
        <dbReference type="ARBA" id="ARBA00008086"/>
    </source>
</evidence>
<dbReference type="InterPro" id="IPR011051">
    <property type="entry name" value="RmlC_Cupin_sf"/>
</dbReference>
<name>A0A0M9GPF7_9HYPH</name>
<dbReference type="GO" id="GO:0008270">
    <property type="term" value="F:zinc ion binding"/>
    <property type="evidence" value="ECO:0007669"/>
    <property type="project" value="UniProtKB-UniRule"/>
</dbReference>
<keyword evidence="9" id="KW-1185">Reference proteome</keyword>